<keyword evidence="3" id="KW-1185">Reference proteome</keyword>
<dbReference type="EMBL" id="BPLQ01011785">
    <property type="protein sequence ID" value="GIY60326.1"/>
    <property type="molecule type" value="Genomic_DNA"/>
</dbReference>
<dbReference type="AlphaFoldDB" id="A0AAV4UR06"/>
<feature type="region of interest" description="Disordered" evidence="1">
    <location>
        <begin position="67"/>
        <end position="90"/>
    </location>
</feature>
<dbReference type="Proteomes" id="UP001054837">
    <property type="component" value="Unassembled WGS sequence"/>
</dbReference>
<reference evidence="2 3" key="1">
    <citation type="submission" date="2021-06" db="EMBL/GenBank/DDBJ databases">
        <title>Caerostris darwini draft genome.</title>
        <authorList>
            <person name="Kono N."/>
            <person name="Arakawa K."/>
        </authorList>
    </citation>
    <scope>NUCLEOTIDE SEQUENCE [LARGE SCALE GENOMIC DNA]</scope>
</reference>
<comment type="caution">
    <text evidence="2">The sequence shown here is derived from an EMBL/GenBank/DDBJ whole genome shotgun (WGS) entry which is preliminary data.</text>
</comment>
<evidence type="ECO:0000256" key="1">
    <source>
        <dbReference type="SAM" id="MobiDB-lite"/>
    </source>
</evidence>
<evidence type="ECO:0000313" key="2">
    <source>
        <dbReference type="EMBL" id="GIY60326.1"/>
    </source>
</evidence>
<feature type="compositionally biased region" description="Low complexity" evidence="1">
    <location>
        <begin position="77"/>
        <end position="90"/>
    </location>
</feature>
<gene>
    <name evidence="2" type="ORF">CDAR_541071</name>
</gene>
<sequence>MLKFNRVLADQTYEEMAISHARNCPVSNRSRMSRVGRNGVCVVDGERIYFGDVILVKKEGGVVGRARFRNQNRSRSHSASSTDSFGSTHSSCGLKMTISPHGAIKWSDKSVTSYYGQSDPSAQSLRQVYARDQSSSGE</sequence>
<feature type="compositionally biased region" description="Basic residues" evidence="1">
    <location>
        <begin position="67"/>
        <end position="76"/>
    </location>
</feature>
<evidence type="ECO:0000313" key="3">
    <source>
        <dbReference type="Proteomes" id="UP001054837"/>
    </source>
</evidence>
<name>A0AAV4UR06_9ARAC</name>
<accession>A0AAV4UR06</accession>
<protein>
    <submittedName>
        <fullName evidence="2">Uncharacterized protein</fullName>
    </submittedName>
</protein>
<proteinExistence type="predicted"/>
<organism evidence="2 3">
    <name type="scientific">Caerostris darwini</name>
    <dbReference type="NCBI Taxonomy" id="1538125"/>
    <lineage>
        <taxon>Eukaryota</taxon>
        <taxon>Metazoa</taxon>
        <taxon>Ecdysozoa</taxon>
        <taxon>Arthropoda</taxon>
        <taxon>Chelicerata</taxon>
        <taxon>Arachnida</taxon>
        <taxon>Araneae</taxon>
        <taxon>Araneomorphae</taxon>
        <taxon>Entelegynae</taxon>
        <taxon>Araneoidea</taxon>
        <taxon>Araneidae</taxon>
        <taxon>Caerostris</taxon>
    </lineage>
</organism>